<dbReference type="InterPro" id="IPR002871">
    <property type="entry name" value="NIF_FeS_clus_asmbl_NifU_N"/>
</dbReference>
<evidence type="ECO:0000313" key="1">
    <source>
        <dbReference type="EMBL" id="ATZ16530.1"/>
    </source>
</evidence>
<gene>
    <name evidence="1" type="primary">sufU</name>
    <name evidence="1" type="ORF">EFREU_v1c05090</name>
</gene>
<keyword evidence="2" id="KW-1185">Reference proteome</keyword>
<dbReference type="Gene3D" id="3.90.1010.10">
    <property type="match status" value="1"/>
</dbReference>
<dbReference type="GO" id="GO:0051536">
    <property type="term" value="F:iron-sulfur cluster binding"/>
    <property type="evidence" value="ECO:0007669"/>
    <property type="project" value="InterPro"/>
</dbReference>
<dbReference type="KEGG" id="efr:EFREU_v1c05090"/>
<accession>A0A2K8NRR7</accession>
<reference evidence="1 2" key="1">
    <citation type="submission" date="2017-11" db="EMBL/GenBank/DDBJ databases">
        <title>Genome sequence of Entomoplasma freundtii BARC 318 (ATCC 51999).</title>
        <authorList>
            <person name="Lo W.-S."/>
            <person name="Gasparich G.E."/>
            <person name="Kuo C.-H."/>
        </authorList>
    </citation>
    <scope>NUCLEOTIDE SEQUENCE [LARGE SCALE GENOMIC DNA]</scope>
    <source>
        <strain evidence="1 2">BARC 318</strain>
    </source>
</reference>
<dbReference type="Proteomes" id="UP000232222">
    <property type="component" value="Chromosome"/>
</dbReference>
<dbReference type="RefSeq" id="WP_100609553.1">
    <property type="nucleotide sequence ID" value="NZ_CP024962.1"/>
</dbReference>
<dbReference type="GO" id="GO:0005506">
    <property type="term" value="F:iron ion binding"/>
    <property type="evidence" value="ECO:0007669"/>
    <property type="project" value="InterPro"/>
</dbReference>
<evidence type="ECO:0000313" key="2">
    <source>
        <dbReference type="Proteomes" id="UP000232222"/>
    </source>
</evidence>
<name>A0A2K8NRR7_9MOLU</name>
<dbReference type="Pfam" id="PF01592">
    <property type="entry name" value="NifU_N"/>
    <property type="match status" value="1"/>
</dbReference>
<dbReference type="SUPFAM" id="SSF82649">
    <property type="entry name" value="SufE/NifU"/>
    <property type="match status" value="1"/>
</dbReference>
<dbReference type="EMBL" id="CP024962">
    <property type="protein sequence ID" value="ATZ16530.1"/>
    <property type="molecule type" value="Genomic_DNA"/>
</dbReference>
<proteinExistence type="predicted"/>
<dbReference type="AlphaFoldDB" id="A0A2K8NRR7"/>
<sequence length="147" mass="16418">MSKISDEAGRKLIIERFTSPRHHHKTWDETQKGKVEPLHSTTCADRLEVFYEVDSTNHFKNLAFGGSACAIATASADLLVEKLNGLTLSEAKTILKAYQKLITTGQFDETEENLLGDLIVFKNVHHQKNRQSCATLLSSFLLAKIDS</sequence>
<dbReference type="GO" id="GO:0016226">
    <property type="term" value="P:iron-sulfur cluster assembly"/>
    <property type="evidence" value="ECO:0007669"/>
    <property type="project" value="InterPro"/>
</dbReference>
<dbReference type="CDD" id="cd06664">
    <property type="entry name" value="IscU_like"/>
    <property type="match status" value="1"/>
</dbReference>
<organism evidence="1 2">
    <name type="scientific">Entomoplasma freundtii</name>
    <dbReference type="NCBI Taxonomy" id="74700"/>
    <lineage>
        <taxon>Bacteria</taxon>
        <taxon>Bacillati</taxon>
        <taxon>Mycoplasmatota</taxon>
        <taxon>Mollicutes</taxon>
        <taxon>Entomoplasmatales</taxon>
        <taxon>Entomoplasmataceae</taxon>
        <taxon>Entomoplasma</taxon>
    </lineage>
</organism>
<dbReference type="OrthoDB" id="9804157at2"/>
<protein>
    <submittedName>
        <fullName evidence="1">FeS assembly protein</fullName>
    </submittedName>
</protein>